<feature type="compositionally biased region" description="Polar residues" evidence="1">
    <location>
        <begin position="30"/>
        <end position="41"/>
    </location>
</feature>
<comment type="caution">
    <text evidence="2">The sequence shown here is derived from an EMBL/GenBank/DDBJ whole genome shotgun (WGS) entry which is preliminary data.</text>
</comment>
<organism evidence="2 3">
    <name type="scientific">Chlamydomonas incerta</name>
    <dbReference type="NCBI Taxonomy" id="51695"/>
    <lineage>
        <taxon>Eukaryota</taxon>
        <taxon>Viridiplantae</taxon>
        <taxon>Chlorophyta</taxon>
        <taxon>core chlorophytes</taxon>
        <taxon>Chlorophyceae</taxon>
        <taxon>CS clade</taxon>
        <taxon>Chlamydomonadales</taxon>
        <taxon>Chlamydomonadaceae</taxon>
        <taxon>Chlamydomonas</taxon>
    </lineage>
</organism>
<evidence type="ECO:0000256" key="1">
    <source>
        <dbReference type="SAM" id="MobiDB-lite"/>
    </source>
</evidence>
<keyword evidence="3" id="KW-1185">Reference proteome</keyword>
<dbReference type="Proteomes" id="UP000650467">
    <property type="component" value="Unassembled WGS sequence"/>
</dbReference>
<dbReference type="EMBL" id="JAEHOC010000047">
    <property type="protein sequence ID" value="KAG2426563.1"/>
    <property type="molecule type" value="Genomic_DNA"/>
</dbReference>
<name>A0A835SG28_CHLIN</name>
<sequence length="120" mass="12912">MQGGPNRAVELSQLSPQHGEAGPSGEPNVAQPSSSNLTQENGGPAAPPLDLASPKSLLPCKSILKTADSLRNNDTNYRRNISWQDQYGQSLTQVVEFEPSEHADSEYDDLEGERGCCVVM</sequence>
<dbReference type="OrthoDB" id="536359at2759"/>
<dbReference type="AlphaFoldDB" id="A0A835SG28"/>
<protein>
    <submittedName>
        <fullName evidence="2">Uncharacterized protein</fullName>
    </submittedName>
</protein>
<evidence type="ECO:0000313" key="2">
    <source>
        <dbReference type="EMBL" id="KAG2426563.1"/>
    </source>
</evidence>
<reference evidence="2" key="1">
    <citation type="journal article" date="2020" name="bioRxiv">
        <title>Comparative genomics of Chlamydomonas.</title>
        <authorList>
            <person name="Craig R.J."/>
            <person name="Hasan A.R."/>
            <person name="Ness R.W."/>
            <person name="Keightley P.D."/>
        </authorList>
    </citation>
    <scope>NUCLEOTIDE SEQUENCE</scope>
    <source>
        <strain evidence="2">SAG 7.73</strain>
    </source>
</reference>
<evidence type="ECO:0000313" key="3">
    <source>
        <dbReference type="Proteomes" id="UP000650467"/>
    </source>
</evidence>
<feature type="region of interest" description="Disordered" evidence="1">
    <location>
        <begin position="1"/>
        <end position="54"/>
    </location>
</feature>
<proteinExistence type="predicted"/>
<gene>
    <name evidence="2" type="ORF">HXX76_011787</name>
</gene>
<accession>A0A835SG28</accession>